<protein>
    <recommendedName>
        <fullName evidence="3">DksA C4-type domain-containing protein</fullName>
    </recommendedName>
</protein>
<proteinExistence type="predicted"/>
<dbReference type="AlphaFoldDB" id="A0A1G2ABV0"/>
<evidence type="ECO:0008006" key="3">
    <source>
        <dbReference type="Google" id="ProtNLM"/>
    </source>
</evidence>
<dbReference type="Proteomes" id="UP000178315">
    <property type="component" value="Unassembled WGS sequence"/>
</dbReference>
<reference evidence="1 2" key="1">
    <citation type="journal article" date="2016" name="Nat. Commun.">
        <title>Thousands of microbial genomes shed light on interconnected biogeochemical processes in an aquifer system.</title>
        <authorList>
            <person name="Anantharaman K."/>
            <person name="Brown C.T."/>
            <person name="Hug L.A."/>
            <person name="Sharon I."/>
            <person name="Castelle C.J."/>
            <person name="Probst A.J."/>
            <person name="Thomas B.C."/>
            <person name="Singh A."/>
            <person name="Wilkins M.J."/>
            <person name="Karaoz U."/>
            <person name="Brodie E.L."/>
            <person name="Williams K.H."/>
            <person name="Hubbard S.S."/>
            <person name="Banfield J.F."/>
        </authorList>
    </citation>
    <scope>NUCLEOTIDE SEQUENCE [LARGE SCALE GENOMIC DNA]</scope>
</reference>
<comment type="caution">
    <text evidence="1">The sequence shown here is derived from an EMBL/GenBank/DDBJ whole genome shotgun (WGS) entry which is preliminary data.</text>
</comment>
<name>A0A1G2ABV0_9BACT</name>
<dbReference type="EMBL" id="MHJU01000011">
    <property type="protein sequence ID" value="OGY73527.1"/>
    <property type="molecule type" value="Genomic_DNA"/>
</dbReference>
<organism evidence="1 2">
    <name type="scientific">Candidatus Jacksonbacteria bacterium RIFCSPLOWO2_02_FULL_44_20</name>
    <dbReference type="NCBI Taxonomy" id="1798460"/>
    <lineage>
        <taxon>Bacteria</taxon>
        <taxon>Candidatus Jacksoniibacteriota</taxon>
    </lineage>
</organism>
<dbReference type="Gene3D" id="1.20.120.910">
    <property type="entry name" value="DksA, coiled-coil domain"/>
    <property type="match status" value="1"/>
</dbReference>
<evidence type="ECO:0000313" key="2">
    <source>
        <dbReference type="Proteomes" id="UP000178315"/>
    </source>
</evidence>
<gene>
    <name evidence="1" type="ORF">A3H61_03230</name>
</gene>
<evidence type="ECO:0000313" key="1">
    <source>
        <dbReference type="EMBL" id="OGY73527.1"/>
    </source>
</evidence>
<sequence>MQDTLVQSQRPSKKALEEERDRIKAILARRAKKDPQIAGNYVTEFPQTGNDIDDDVFEEEEYEVNLAIEQSLEKRLKRIEEDLANIASGTV</sequence>
<accession>A0A1G2ABV0</accession>